<dbReference type="Gene3D" id="3.40.630.30">
    <property type="match status" value="1"/>
</dbReference>
<feature type="domain" description="N-acetyltransferase" evidence="1">
    <location>
        <begin position="1"/>
        <end position="135"/>
    </location>
</feature>
<keyword evidence="2" id="KW-0808">Transferase</keyword>
<dbReference type="Proteomes" id="UP000255334">
    <property type="component" value="Unassembled WGS sequence"/>
</dbReference>
<dbReference type="EMBL" id="QRBF01000006">
    <property type="protein sequence ID" value="RDS82056.1"/>
    <property type="molecule type" value="Genomic_DNA"/>
</dbReference>
<dbReference type="PROSITE" id="PS51186">
    <property type="entry name" value="GNAT"/>
    <property type="match status" value="1"/>
</dbReference>
<gene>
    <name evidence="2" type="ORF">DWU99_16475</name>
</gene>
<proteinExistence type="predicted"/>
<evidence type="ECO:0000313" key="2">
    <source>
        <dbReference type="EMBL" id="RDS82056.1"/>
    </source>
</evidence>
<accession>A0A370X122</accession>
<dbReference type="CDD" id="cd04301">
    <property type="entry name" value="NAT_SF"/>
    <property type="match status" value="1"/>
</dbReference>
<dbReference type="InterPro" id="IPR000182">
    <property type="entry name" value="GNAT_dom"/>
</dbReference>
<dbReference type="Pfam" id="PF00583">
    <property type="entry name" value="Acetyltransf_1"/>
    <property type="match status" value="1"/>
</dbReference>
<comment type="caution">
    <text evidence="2">The sequence shown here is derived from an EMBL/GenBank/DDBJ whole genome shotgun (WGS) entry which is preliminary data.</text>
</comment>
<keyword evidence="3" id="KW-1185">Reference proteome</keyword>
<dbReference type="GO" id="GO:0016747">
    <property type="term" value="F:acyltransferase activity, transferring groups other than amino-acyl groups"/>
    <property type="evidence" value="ECO:0007669"/>
    <property type="project" value="InterPro"/>
</dbReference>
<dbReference type="OrthoDB" id="9787920at2"/>
<evidence type="ECO:0000259" key="1">
    <source>
        <dbReference type="PROSITE" id="PS51186"/>
    </source>
</evidence>
<dbReference type="InterPro" id="IPR016181">
    <property type="entry name" value="Acyl_CoA_acyltransferase"/>
</dbReference>
<protein>
    <submittedName>
        <fullName evidence="2">GNAT family N-acetyltransferase</fullName>
    </submittedName>
</protein>
<evidence type="ECO:0000313" key="3">
    <source>
        <dbReference type="Proteomes" id="UP000255334"/>
    </source>
</evidence>
<reference evidence="2 3" key="1">
    <citation type="submission" date="2018-07" db="EMBL/GenBank/DDBJ databases">
        <title>Dyella monticola sp. nov. and Dyella psychrodurans sp. nov. isolated from monsoon evergreen broad-leaved forest soil of Dinghu Mountain, China.</title>
        <authorList>
            <person name="Gao Z."/>
            <person name="Qiu L."/>
        </authorList>
    </citation>
    <scope>NUCLEOTIDE SEQUENCE [LARGE SCALE GENOMIC DNA]</scope>
    <source>
        <strain evidence="2 3">4MSK11</strain>
    </source>
</reference>
<dbReference type="SUPFAM" id="SSF55729">
    <property type="entry name" value="Acyl-CoA N-acyltransferases (Nat)"/>
    <property type="match status" value="1"/>
</dbReference>
<name>A0A370X122_9GAMM</name>
<dbReference type="AlphaFoldDB" id="A0A370X122"/>
<sequence>MEVVNEPTAEDRAAIAAPLVIYNRDHGPPADAKPLALLLKDNDGQTVGGLWGKTVYDWMYVELLAVPESMRGKGMGAALMRAAEDVAIARGCIGAWLDTFAFQARPFYEKLGYSIFGELADHPRGGSRYFLHKKF</sequence>
<organism evidence="2 3">
    <name type="scientific">Dyella psychrodurans</name>
    <dbReference type="NCBI Taxonomy" id="1927960"/>
    <lineage>
        <taxon>Bacteria</taxon>
        <taxon>Pseudomonadati</taxon>
        <taxon>Pseudomonadota</taxon>
        <taxon>Gammaproteobacteria</taxon>
        <taxon>Lysobacterales</taxon>
        <taxon>Rhodanobacteraceae</taxon>
        <taxon>Dyella</taxon>
    </lineage>
</organism>